<dbReference type="SUPFAM" id="SSF52540">
    <property type="entry name" value="P-loop containing nucleoside triphosphate hydrolases"/>
    <property type="match status" value="1"/>
</dbReference>
<evidence type="ECO:0000313" key="1">
    <source>
        <dbReference type="EMBL" id="RCJ30127.1"/>
    </source>
</evidence>
<sequence length="449" mass="52258">MKPRLWQEFLEQIAVSYELDGKPREVFLARFAFENWRKNDREICELIETSLEVYKKHMTKVYEKLGGISGCPELDPRNQGPGKFGKLLEWLRHTKHPEWLINSQATASTDTNLFNYEAPVPLNSCFYIERPPIESDCYQAITQPGALIRIKAARQMGKTSLLDRILAYAGKQGYRRVRLNLLQVEEAKFSDLDKFLRWFCTYISDKLQSSHQLNDYWNEDRGSMTSCTRYFEVLLKQEDNPLVLGLDGIDRVFQHPEVTQDFFYLLRSWHEEANNLEIWEQLRLVVVHCTEDYGRLDINQSPFNVGLPVELEEFTQAQVEELVQKHRLDWYGNQAQQLMAMVGGHPCLVQSALFHLAAHPEVTVEKFLQTASTDAGIYGRHLRPLLVTLRDQPDLAAAFKQVITANEPVQLGVIQGYKLHSMGLIKWQDNQVIPRCELYKLYFRERLET</sequence>
<dbReference type="Pfam" id="PF14516">
    <property type="entry name" value="AAA_35"/>
    <property type="match status" value="1"/>
</dbReference>
<dbReference type="Gene3D" id="3.40.50.300">
    <property type="entry name" value="P-loop containing nucleotide triphosphate hydrolases"/>
    <property type="match status" value="1"/>
</dbReference>
<dbReference type="Proteomes" id="UP000252085">
    <property type="component" value="Unassembled WGS sequence"/>
</dbReference>
<evidence type="ECO:0008006" key="3">
    <source>
        <dbReference type="Google" id="ProtNLM"/>
    </source>
</evidence>
<evidence type="ECO:0000313" key="2">
    <source>
        <dbReference type="Proteomes" id="UP000252085"/>
    </source>
</evidence>
<protein>
    <recommendedName>
        <fullName evidence="3">Serine/threonine protein kinase</fullName>
    </recommendedName>
</protein>
<organism evidence="1 2">
    <name type="scientific">Nostoc punctiforme NIES-2108</name>
    <dbReference type="NCBI Taxonomy" id="1356359"/>
    <lineage>
        <taxon>Bacteria</taxon>
        <taxon>Bacillati</taxon>
        <taxon>Cyanobacteriota</taxon>
        <taxon>Cyanophyceae</taxon>
        <taxon>Nostocales</taxon>
        <taxon>Nostocaceae</taxon>
        <taxon>Nostoc</taxon>
    </lineage>
</organism>
<proteinExistence type="predicted"/>
<reference evidence="1 2" key="1">
    <citation type="submission" date="2016-04" db="EMBL/GenBank/DDBJ databases">
        <authorList>
            <person name="Evans L.H."/>
            <person name="Alamgir A."/>
            <person name="Owens N."/>
            <person name="Weber N.D."/>
            <person name="Virtaneva K."/>
            <person name="Barbian K."/>
            <person name="Babar A."/>
            <person name="Rosenke K."/>
        </authorList>
    </citation>
    <scope>NUCLEOTIDE SEQUENCE [LARGE SCALE GENOMIC DNA]</scope>
    <source>
        <strain evidence="1">NIES-2108</strain>
    </source>
</reference>
<accession>A0A367R104</accession>
<comment type="caution">
    <text evidence="1">The sequence shown here is derived from an EMBL/GenBank/DDBJ whole genome shotgun (WGS) entry which is preliminary data.</text>
</comment>
<dbReference type="AlphaFoldDB" id="A0A367R104"/>
<name>A0A367R104_NOSPU</name>
<dbReference type="EMBL" id="LXQE01000192">
    <property type="protein sequence ID" value="RCJ30127.1"/>
    <property type="molecule type" value="Genomic_DNA"/>
</dbReference>
<gene>
    <name evidence="1" type="ORF">A6769_34450</name>
</gene>
<dbReference type="InterPro" id="IPR027417">
    <property type="entry name" value="P-loop_NTPase"/>
</dbReference>